<proteinExistence type="predicted"/>
<sequence length="281" mass="31276">MHGLSTRRLTSQLLPSPLMDTSPTHAGEEVGPGSTGDDAKPHSYGGAIFSGSQQFTVAGGTFTNITKNYAAAAAVLPHFRTIPLGDLDLQREIHLDRCSGVASLRRLHSAKIDRGRLDVTVAVYQGESAETEWRRDIATYMAVRHVPPHRVISEWSLNYTPSHPNIVQLYGTTICGTTYAAVFHDDLIPLPQFFDLYRHSHFSRVYLLAYLDIEFEIAARYFWTVSQRDLSHSCDWTFFIRRSTGRLCADPVPGGLYLYSFPRSNGVSNLKGLDFLAGVNP</sequence>
<dbReference type="OrthoDB" id="3038000at2759"/>
<keyword evidence="3" id="KW-1185">Reference proteome</keyword>
<accession>A0A8H6ZBD6</accession>
<evidence type="ECO:0000256" key="1">
    <source>
        <dbReference type="SAM" id="MobiDB-lite"/>
    </source>
</evidence>
<evidence type="ECO:0000313" key="3">
    <source>
        <dbReference type="Proteomes" id="UP000623467"/>
    </source>
</evidence>
<name>A0A8H6ZBD6_9AGAR</name>
<comment type="caution">
    <text evidence="2">The sequence shown here is derived from an EMBL/GenBank/DDBJ whole genome shotgun (WGS) entry which is preliminary data.</text>
</comment>
<organism evidence="2 3">
    <name type="scientific">Mycena sanguinolenta</name>
    <dbReference type="NCBI Taxonomy" id="230812"/>
    <lineage>
        <taxon>Eukaryota</taxon>
        <taxon>Fungi</taxon>
        <taxon>Dikarya</taxon>
        <taxon>Basidiomycota</taxon>
        <taxon>Agaricomycotina</taxon>
        <taxon>Agaricomycetes</taxon>
        <taxon>Agaricomycetidae</taxon>
        <taxon>Agaricales</taxon>
        <taxon>Marasmiineae</taxon>
        <taxon>Mycenaceae</taxon>
        <taxon>Mycena</taxon>
    </lineage>
</organism>
<dbReference type="Proteomes" id="UP000623467">
    <property type="component" value="Unassembled WGS sequence"/>
</dbReference>
<gene>
    <name evidence="2" type="ORF">MSAN_00294700</name>
</gene>
<dbReference type="AlphaFoldDB" id="A0A8H6ZBD6"/>
<evidence type="ECO:0000313" key="2">
    <source>
        <dbReference type="EMBL" id="KAF7374134.1"/>
    </source>
</evidence>
<feature type="region of interest" description="Disordered" evidence="1">
    <location>
        <begin position="1"/>
        <end position="43"/>
    </location>
</feature>
<reference evidence="2" key="1">
    <citation type="submission" date="2020-05" db="EMBL/GenBank/DDBJ databases">
        <title>Mycena genomes resolve the evolution of fungal bioluminescence.</title>
        <authorList>
            <person name="Tsai I.J."/>
        </authorList>
    </citation>
    <scope>NUCLEOTIDE SEQUENCE</scope>
    <source>
        <strain evidence="2">160909Yilan</strain>
    </source>
</reference>
<feature type="compositionally biased region" description="Polar residues" evidence="1">
    <location>
        <begin position="7"/>
        <end position="24"/>
    </location>
</feature>
<protein>
    <submittedName>
        <fullName evidence="2">Uncharacterized protein</fullName>
    </submittedName>
</protein>
<dbReference type="EMBL" id="JACAZH010000002">
    <property type="protein sequence ID" value="KAF7374134.1"/>
    <property type="molecule type" value="Genomic_DNA"/>
</dbReference>